<dbReference type="EMBL" id="CAJVCH010032710">
    <property type="protein sequence ID" value="CAG7712485.1"/>
    <property type="molecule type" value="Genomic_DNA"/>
</dbReference>
<dbReference type="OrthoDB" id="10062362at2759"/>
<accession>A0A8J2NV21</accession>
<sequence>MGKQSVGARQMRRIISSAVKKDIEKFESPLAQINNITVNLPESESEVYSGETLNKNLNQVRTRKRPKRTRLQTSQVKLISNRLKDVKVNIPSEFQRKPRDLECYSRWKATECRLFLLYVGPVVMKNILVKEAYDNFLLLSVAIRILLQKNTAI</sequence>
<keyword evidence="2" id="KW-1185">Reference proteome</keyword>
<dbReference type="Proteomes" id="UP000708208">
    <property type="component" value="Unassembled WGS sequence"/>
</dbReference>
<comment type="caution">
    <text evidence="1">The sequence shown here is derived from an EMBL/GenBank/DDBJ whole genome shotgun (WGS) entry which is preliminary data.</text>
</comment>
<gene>
    <name evidence="1" type="ORF">AFUS01_LOCUS5162</name>
</gene>
<evidence type="ECO:0000313" key="2">
    <source>
        <dbReference type="Proteomes" id="UP000708208"/>
    </source>
</evidence>
<organism evidence="1 2">
    <name type="scientific">Allacma fusca</name>
    <dbReference type="NCBI Taxonomy" id="39272"/>
    <lineage>
        <taxon>Eukaryota</taxon>
        <taxon>Metazoa</taxon>
        <taxon>Ecdysozoa</taxon>
        <taxon>Arthropoda</taxon>
        <taxon>Hexapoda</taxon>
        <taxon>Collembola</taxon>
        <taxon>Symphypleona</taxon>
        <taxon>Sminthuridae</taxon>
        <taxon>Allacma</taxon>
    </lineage>
</organism>
<name>A0A8J2NV21_9HEXA</name>
<dbReference type="PANTHER" id="PTHR33053:SF26">
    <property type="entry name" value="TRANSPOSASE DOMAIN-CONTAINING PROTEIN"/>
    <property type="match status" value="1"/>
</dbReference>
<reference evidence="1" key="1">
    <citation type="submission" date="2021-06" db="EMBL/GenBank/DDBJ databases">
        <authorList>
            <person name="Hodson N. C."/>
            <person name="Mongue J. A."/>
            <person name="Jaron S. K."/>
        </authorList>
    </citation>
    <scope>NUCLEOTIDE SEQUENCE</scope>
</reference>
<dbReference type="PANTHER" id="PTHR33053">
    <property type="entry name" value="PROTEIN, PUTATIVE-RELATED"/>
    <property type="match status" value="1"/>
</dbReference>
<protein>
    <submittedName>
        <fullName evidence="1">Uncharacterized protein</fullName>
    </submittedName>
</protein>
<dbReference type="AlphaFoldDB" id="A0A8J2NV21"/>
<evidence type="ECO:0000313" key="1">
    <source>
        <dbReference type="EMBL" id="CAG7712485.1"/>
    </source>
</evidence>
<proteinExistence type="predicted"/>